<evidence type="ECO:0000313" key="2">
    <source>
        <dbReference type="Proteomes" id="UP001157418"/>
    </source>
</evidence>
<reference evidence="1 2" key="1">
    <citation type="submission" date="2022-01" db="EMBL/GenBank/DDBJ databases">
        <authorList>
            <person name="Xiong W."/>
            <person name="Schranz E."/>
        </authorList>
    </citation>
    <scope>NUCLEOTIDE SEQUENCE [LARGE SCALE GENOMIC DNA]</scope>
</reference>
<sequence length="147" mass="16933">MAIYNKDVDVVTFQMESKGTKKLVKKQFTQILQLSAEGPFEVPSFDQVLPILNEMGYNPPISVISDFRKSKLPILWSFFFGVMIHCLTGRNSSLDKAKLQLYCVMVVLYYGLKIDYDSLLWDEFTTYVKHSKKASEIASARFWSLIL</sequence>
<keyword evidence="2" id="KW-1185">Reference proteome</keyword>
<dbReference type="Proteomes" id="UP001157418">
    <property type="component" value="Unassembled WGS sequence"/>
</dbReference>
<organism evidence="1 2">
    <name type="scientific">Lactuca virosa</name>
    <dbReference type="NCBI Taxonomy" id="75947"/>
    <lineage>
        <taxon>Eukaryota</taxon>
        <taxon>Viridiplantae</taxon>
        <taxon>Streptophyta</taxon>
        <taxon>Embryophyta</taxon>
        <taxon>Tracheophyta</taxon>
        <taxon>Spermatophyta</taxon>
        <taxon>Magnoliopsida</taxon>
        <taxon>eudicotyledons</taxon>
        <taxon>Gunneridae</taxon>
        <taxon>Pentapetalae</taxon>
        <taxon>asterids</taxon>
        <taxon>campanulids</taxon>
        <taxon>Asterales</taxon>
        <taxon>Asteraceae</taxon>
        <taxon>Cichorioideae</taxon>
        <taxon>Cichorieae</taxon>
        <taxon>Lactucinae</taxon>
        <taxon>Lactuca</taxon>
    </lineage>
</organism>
<evidence type="ECO:0000313" key="1">
    <source>
        <dbReference type="EMBL" id="CAH1448792.1"/>
    </source>
</evidence>
<proteinExistence type="predicted"/>
<comment type="caution">
    <text evidence="1">The sequence shown here is derived from an EMBL/GenBank/DDBJ whole genome shotgun (WGS) entry which is preliminary data.</text>
</comment>
<accession>A0AAU9PER1</accession>
<protein>
    <submittedName>
        <fullName evidence="1">Uncharacterized protein</fullName>
    </submittedName>
</protein>
<name>A0AAU9PER1_9ASTR</name>
<gene>
    <name evidence="1" type="ORF">LVIROSA_LOCUS34315</name>
</gene>
<dbReference type="EMBL" id="CAKMRJ010005634">
    <property type="protein sequence ID" value="CAH1448792.1"/>
    <property type="molecule type" value="Genomic_DNA"/>
</dbReference>
<dbReference type="AlphaFoldDB" id="A0AAU9PER1"/>